<comment type="caution">
    <text evidence="1">The sequence shown here is derived from an EMBL/GenBank/DDBJ whole genome shotgun (WGS) entry which is preliminary data.</text>
</comment>
<dbReference type="EMBL" id="SRSD01000012">
    <property type="protein sequence ID" value="KAA0888103.1"/>
    <property type="molecule type" value="Genomic_DNA"/>
</dbReference>
<dbReference type="Proteomes" id="UP000324298">
    <property type="component" value="Unassembled WGS sequence"/>
</dbReference>
<evidence type="ECO:0000313" key="2">
    <source>
        <dbReference type="Proteomes" id="UP000324298"/>
    </source>
</evidence>
<organism evidence="1 2">
    <name type="scientific">Oryzomonas rubra</name>
    <dbReference type="NCBI Taxonomy" id="2509454"/>
    <lineage>
        <taxon>Bacteria</taxon>
        <taxon>Pseudomonadati</taxon>
        <taxon>Thermodesulfobacteriota</taxon>
        <taxon>Desulfuromonadia</taxon>
        <taxon>Geobacterales</taxon>
        <taxon>Geobacteraceae</taxon>
        <taxon>Oryzomonas</taxon>
    </lineage>
</organism>
<gene>
    <name evidence="1" type="ORF">ET418_17025</name>
</gene>
<evidence type="ECO:0000313" key="1">
    <source>
        <dbReference type="EMBL" id="KAA0888103.1"/>
    </source>
</evidence>
<dbReference type="RefSeq" id="WP_149309683.1">
    <property type="nucleotide sequence ID" value="NZ_SRSD01000012.1"/>
</dbReference>
<sequence length="285" mass="31972">MKLNKRYISGLADKYELPQARVSETVRGAIETCLMTVTHLDVNVKMADDEVLIYAWRDKGDDGIKHVDIDPSRLGRRFIHYVAQSIKQLLTRDAALEAYGNLAEWKQSIILGTIDRVERDAVTVLTPFPGGYVFIGRCDKNCLLPHDLKELRAGMKRLFYINNISTVDEHGVLRVDIVLNRRSIHLPALVIKYFCREAGIKMPTVRVFKRIAGARSEITIDRRIPVEILKKASDELREAIRIIKPAGRGIQSDQRKPAATDIESVARDGGVQAGVPMGRACGETL</sequence>
<proteinExistence type="predicted"/>
<keyword evidence="2" id="KW-1185">Reference proteome</keyword>
<dbReference type="AlphaFoldDB" id="A0A5A9X619"/>
<accession>A0A5A9X619</accession>
<name>A0A5A9X619_9BACT</name>
<protein>
    <submittedName>
        <fullName evidence="1">Uncharacterized protein</fullName>
    </submittedName>
</protein>
<reference evidence="1 2" key="1">
    <citation type="submission" date="2019-04" db="EMBL/GenBank/DDBJ databases">
        <title>Geobacter ruber sp. nov., ferric-reducing bacteria isolated from paddy soil.</title>
        <authorList>
            <person name="Xu Z."/>
            <person name="Masuda Y."/>
            <person name="Itoh H."/>
            <person name="Senoo K."/>
        </authorList>
    </citation>
    <scope>NUCLEOTIDE SEQUENCE [LARGE SCALE GENOMIC DNA]</scope>
    <source>
        <strain evidence="1 2">Red88</strain>
    </source>
</reference>